<dbReference type="InterPro" id="IPR036249">
    <property type="entry name" value="Thioredoxin-like_sf"/>
</dbReference>
<evidence type="ECO:0000256" key="2">
    <source>
        <dbReference type="ARBA" id="ARBA00022630"/>
    </source>
</evidence>
<evidence type="ECO:0000259" key="6">
    <source>
        <dbReference type="Pfam" id="PF07976"/>
    </source>
</evidence>
<dbReference type="Pfam" id="PF01494">
    <property type="entry name" value="FAD_binding_3"/>
    <property type="match status" value="1"/>
</dbReference>
<dbReference type="Gene3D" id="3.50.50.60">
    <property type="entry name" value="FAD/NAD(P)-binding domain"/>
    <property type="match status" value="1"/>
</dbReference>
<keyword evidence="2" id="KW-0285">Flavoprotein</keyword>
<keyword evidence="4" id="KW-0560">Oxidoreductase</keyword>
<dbReference type="Pfam" id="PF07976">
    <property type="entry name" value="Phe_hydrox_dim"/>
    <property type="match status" value="1"/>
</dbReference>
<keyword evidence="3" id="KW-0274">FAD</keyword>
<organism evidence="7 8">
    <name type="scientific">Clonostachys solani</name>
    <dbReference type="NCBI Taxonomy" id="160281"/>
    <lineage>
        <taxon>Eukaryota</taxon>
        <taxon>Fungi</taxon>
        <taxon>Dikarya</taxon>
        <taxon>Ascomycota</taxon>
        <taxon>Pezizomycotina</taxon>
        <taxon>Sordariomycetes</taxon>
        <taxon>Hypocreomycetidae</taxon>
        <taxon>Hypocreales</taxon>
        <taxon>Bionectriaceae</taxon>
        <taxon>Clonostachys</taxon>
    </lineage>
</organism>
<dbReference type="PRINTS" id="PR00420">
    <property type="entry name" value="RNGMNOXGNASE"/>
</dbReference>
<comment type="caution">
    <text evidence="7">The sequence shown here is derived from an EMBL/GenBank/DDBJ whole genome shotgun (WGS) entry which is preliminary data.</text>
</comment>
<comment type="similarity">
    <text evidence="1">Belongs to the PheA/TfdB FAD monooxygenase family.</text>
</comment>
<evidence type="ECO:0000256" key="3">
    <source>
        <dbReference type="ARBA" id="ARBA00022827"/>
    </source>
</evidence>
<dbReference type="Gene3D" id="3.30.9.10">
    <property type="entry name" value="D-Amino Acid Oxidase, subunit A, domain 2"/>
    <property type="match status" value="1"/>
</dbReference>
<evidence type="ECO:0000256" key="4">
    <source>
        <dbReference type="ARBA" id="ARBA00023002"/>
    </source>
</evidence>
<dbReference type="Proteomes" id="UP000775872">
    <property type="component" value="Unassembled WGS sequence"/>
</dbReference>
<dbReference type="InterPro" id="IPR002938">
    <property type="entry name" value="FAD-bd"/>
</dbReference>
<proteinExistence type="inferred from homology"/>
<dbReference type="InterPro" id="IPR050641">
    <property type="entry name" value="RIFMO-like"/>
</dbReference>
<evidence type="ECO:0000313" key="7">
    <source>
        <dbReference type="EMBL" id="CAH0045960.1"/>
    </source>
</evidence>
<feature type="domain" description="Phenol hydroxylase-like C-terminal dimerisation" evidence="6">
    <location>
        <begin position="503"/>
        <end position="564"/>
    </location>
</feature>
<evidence type="ECO:0008006" key="9">
    <source>
        <dbReference type="Google" id="ProtNLM"/>
    </source>
</evidence>
<dbReference type="OrthoDB" id="1716816at2759"/>
<dbReference type="Gene3D" id="3.40.30.20">
    <property type="match status" value="1"/>
</dbReference>
<evidence type="ECO:0000259" key="5">
    <source>
        <dbReference type="Pfam" id="PF01494"/>
    </source>
</evidence>
<dbReference type="GO" id="GO:0071949">
    <property type="term" value="F:FAD binding"/>
    <property type="evidence" value="ECO:0007669"/>
    <property type="project" value="InterPro"/>
</dbReference>
<dbReference type="AlphaFoldDB" id="A0A9N9YYU5"/>
<reference evidence="7" key="1">
    <citation type="submission" date="2021-10" db="EMBL/GenBank/DDBJ databases">
        <authorList>
            <person name="Piombo E."/>
        </authorList>
    </citation>
    <scope>NUCLEOTIDE SEQUENCE</scope>
</reference>
<dbReference type="InterPro" id="IPR038220">
    <property type="entry name" value="PHOX_C_sf"/>
</dbReference>
<dbReference type="InterPro" id="IPR036188">
    <property type="entry name" value="FAD/NAD-bd_sf"/>
</dbReference>
<dbReference type="SUPFAM" id="SSF51905">
    <property type="entry name" value="FAD/NAD(P)-binding domain"/>
    <property type="match status" value="1"/>
</dbReference>
<dbReference type="SUPFAM" id="SSF52833">
    <property type="entry name" value="Thioredoxin-like"/>
    <property type="match status" value="1"/>
</dbReference>
<dbReference type="PANTHER" id="PTHR43004:SF5">
    <property type="entry name" value="FAD-BINDING DOMAIN-CONTAINING PROTEIN"/>
    <property type="match status" value="1"/>
</dbReference>
<dbReference type="InterPro" id="IPR012941">
    <property type="entry name" value="Phe_hydrox_C_dim_dom"/>
</dbReference>
<dbReference type="PANTHER" id="PTHR43004">
    <property type="entry name" value="TRK SYSTEM POTASSIUM UPTAKE PROTEIN"/>
    <property type="match status" value="1"/>
</dbReference>
<sequence length="565" mass="62220">MAPETTDVLVVGAGPVGLLTAIGLSQQGVDSIVLEKRERDIQATFGRATTLYPRSLELLEQLYVAKDLVQEGFVARSSLNYNNGQRISNRGWGTMFDHLKTSFHNYALNIRQCHSEDVFRTRYESYGKSVWYGWKFVSYVIDSSLHDGYNITATLQHTSKGQVQVRSKFLLGADGGSSLVRQLSDIPLDSESTTYEWIRIDGKLVTDMPGADLGFASIETPHHGNVLWVKLERDAHRIGFALTPALLAKYPDGITEDDAVKEAVEGMRPFNLDVERLDWWTHYKIKQSVARCLQKDTYVLLGGDAAHIHSSGFAQGMNTGIHDATNLVWKLAGTIKGWYKPSVLQTYASERRAAAEKLIQIDTEASVLISGEIPPRFQALGSSADEVLNKVWLENIGFNIGLGITYANSVLNQVTIDSSLASGVRCPDALIRSAGVKVPLRLYDALLEDGATGRWSIVVFAGNPALTRDRFADLRDQLENLASRHEGMVRLVTLIQGSAGSAWQVFKGPPIGRFYFDGDGSAHSEYGVDQTTGAIVIIRPDHILGFAASLDQGSKVADYFNEFVN</sequence>
<evidence type="ECO:0000256" key="1">
    <source>
        <dbReference type="ARBA" id="ARBA00007801"/>
    </source>
</evidence>
<accession>A0A9N9YYU5</accession>
<protein>
    <recommendedName>
        <fullName evidence="9">FAD-binding domain-containing protein</fullName>
    </recommendedName>
</protein>
<keyword evidence="8" id="KW-1185">Reference proteome</keyword>
<gene>
    <name evidence="7" type="ORF">CSOL1703_00012593</name>
</gene>
<feature type="domain" description="FAD-binding" evidence="5">
    <location>
        <begin position="6"/>
        <end position="360"/>
    </location>
</feature>
<name>A0A9N9YYU5_9HYPO</name>
<evidence type="ECO:0000313" key="8">
    <source>
        <dbReference type="Proteomes" id="UP000775872"/>
    </source>
</evidence>
<dbReference type="EMBL" id="CABFOC020000013">
    <property type="protein sequence ID" value="CAH0045960.1"/>
    <property type="molecule type" value="Genomic_DNA"/>
</dbReference>
<dbReference type="GO" id="GO:0016709">
    <property type="term" value="F:oxidoreductase activity, acting on paired donors, with incorporation or reduction of molecular oxygen, NAD(P)H as one donor, and incorporation of one atom of oxygen"/>
    <property type="evidence" value="ECO:0007669"/>
    <property type="project" value="UniProtKB-ARBA"/>
</dbReference>
<dbReference type="SUPFAM" id="SSF54373">
    <property type="entry name" value="FAD-linked reductases, C-terminal domain"/>
    <property type="match status" value="1"/>
</dbReference>